<gene>
    <name evidence="10" type="ORF">CSSPJE1EN1_LOCUS22350</name>
</gene>
<keyword evidence="8" id="KW-0206">Cytoskeleton</keyword>
<comment type="similarity">
    <text evidence="2">Belongs to the HAUS1 family.</text>
</comment>
<evidence type="ECO:0000256" key="3">
    <source>
        <dbReference type="ARBA" id="ARBA00022490"/>
    </source>
</evidence>
<accession>A0ABP0XDZ9</accession>
<keyword evidence="5" id="KW-0493">Microtubule</keyword>
<dbReference type="PANTHER" id="PTHR31570">
    <property type="entry name" value="HAUS AUGMIN-LIKE COMPLEX SUBUNIT 1"/>
    <property type="match status" value="1"/>
</dbReference>
<evidence type="ECO:0000256" key="2">
    <source>
        <dbReference type="ARBA" id="ARBA00005479"/>
    </source>
</evidence>
<name>A0ABP0XDZ9_9BRYO</name>
<proteinExistence type="inferred from homology"/>
<dbReference type="EMBL" id="OZ020103">
    <property type="protein sequence ID" value="CAK9276872.1"/>
    <property type="molecule type" value="Genomic_DNA"/>
</dbReference>
<keyword evidence="6" id="KW-0498">Mitosis</keyword>
<dbReference type="Proteomes" id="UP001497444">
    <property type="component" value="Chromosome 8"/>
</dbReference>
<comment type="subcellular location">
    <subcellularLocation>
        <location evidence="1">Cytoplasm</location>
        <location evidence="1">Cytoskeleton</location>
        <location evidence="1">Spindle</location>
    </subcellularLocation>
</comment>
<evidence type="ECO:0000256" key="5">
    <source>
        <dbReference type="ARBA" id="ARBA00022701"/>
    </source>
</evidence>
<dbReference type="Pfam" id="PF25762">
    <property type="entry name" value="HAUS1"/>
    <property type="match status" value="1"/>
</dbReference>
<evidence type="ECO:0000313" key="10">
    <source>
        <dbReference type="EMBL" id="CAK9276872.1"/>
    </source>
</evidence>
<reference evidence="10" key="1">
    <citation type="submission" date="2024-02" db="EMBL/GenBank/DDBJ databases">
        <authorList>
            <consortium name="ELIXIR-Norway"/>
            <consortium name="Elixir Norway"/>
        </authorList>
    </citation>
    <scope>NUCLEOTIDE SEQUENCE</scope>
</reference>
<evidence type="ECO:0000256" key="4">
    <source>
        <dbReference type="ARBA" id="ARBA00022618"/>
    </source>
</evidence>
<evidence type="ECO:0008006" key="12">
    <source>
        <dbReference type="Google" id="ProtNLM"/>
    </source>
</evidence>
<keyword evidence="9" id="KW-0131">Cell cycle</keyword>
<keyword evidence="3" id="KW-0963">Cytoplasm</keyword>
<evidence type="ECO:0000256" key="9">
    <source>
        <dbReference type="ARBA" id="ARBA00023306"/>
    </source>
</evidence>
<evidence type="ECO:0000256" key="7">
    <source>
        <dbReference type="ARBA" id="ARBA00023054"/>
    </source>
</evidence>
<dbReference type="PRINTS" id="PR02087">
    <property type="entry name" value="HAUSAUGMINL1"/>
</dbReference>
<evidence type="ECO:0000256" key="8">
    <source>
        <dbReference type="ARBA" id="ARBA00023212"/>
    </source>
</evidence>
<evidence type="ECO:0000256" key="6">
    <source>
        <dbReference type="ARBA" id="ARBA00022776"/>
    </source>
</evidence>
<keyword evidence="7" id="KW-0175">Coiled coil</keyword>
<evidence type="ECO:0000256" key="1">
    <source>
        <dbReference type="ARBA" id="ARBA00004186"/>
    </source>
</evidence>
<keyword evidence="11" id="KW-1185">Reference proteome</keyword>
<keyword evidence="4" id="KW-0132">Cell division</keyword>
<organism evidence="10 11">
    <name type="scientific">Sphagnum jensenii</name>
    <dbReference type="NCBI Taxonomy" id="128206"/>
    <lineage>
        <taxon>Eukaryota</taxon>
        <taxon>Viridiplantae</taxon>
        <taxon>Streptophyta</taxon>
        <taxon>Embryophyta</taxon>
        <taxon>Bryophyta</taxon>
        <taxon>Sphagnophytina</taxon>
        <taxon>Sphagnopsida</taxon>
        <taxon>Sphagnales</taxon>
        <taxon>Sphagnaceae</taxon>
        <taxon>Sphagnum</taxon>
    </lineage>
</organism>
<dbReference type="PANTHER" id="PTHR31570:SF1">
    <property type="entry name" value="HAUS AUGMIN-LIKE COMPLEX SUBUNIT 1"/>
    <property type="match status" value="1"/>
</dbReference>
<dbReference type="InterPro" id="IPR026243">
    <property type="entry name" value="HAUS1"/>
</dbReference>
<protein>
    <recommendedName>
        <fullName evidence="12">HAUS augmin-like complex subunit 1</fullName>
    </recommendedName>
</protein>
<evidence type="ECO:0000313" key="11">
    <source>
        <dbReference type="Proteomes" id="UP001497444"/>
    </source>
</evidence>
<sequence length="304" mass="33832">MAGATGAMESGSGSGAAATGDGVFDVAHIGEVKTWLRGAFEAVGKEVPEFEYTPSTVAHLHSLATLSQHRTHAANVIATDLRQQAAEYRSQAARLREILECIGLSQENLSQSGVMAAQTLANVAHLLDVKDTETSSAIVAMTELSLKKIDVEEKRTKVQKESKLLLDNTRKAIARLTYLKRALAQLEEEVAIREGPMMQWQTNLKMMASKERQYLQQLANYKSLLRRLGYTPEISHGVLMAMVEHRHELERKTKPILDTLRSYQDLPPDKALAELAIKDKQREYEAAEKYLEDALHSALHTLQE</sequence>